<keyword evidence="2" id="KW-0812">Transmembrane</keyword>
<reference evidence="3 4" key="1">
    <citation type="journal article" date="2024" name="G3 (Bethesda)">
        <title>Genome assembly of Hibiscus sabdariffa L. provides insights into metabolisms of medicinal natural products.</title>
        <authorList>
            <person name="Kim T."/>
        </authorList>
    </citation>
    <scope>NUCLEOTIDE SEQUENCE [LARGE SCALE GENOMIC DNA]</scope>
    <source>
        <strain evidence="3">TK-2024</strain>
        <tissue evidence="3">Old leaves</tissue>
    </source>
</reference>
<keyword evidence="4" id="KW-1185">Reference proteome</keyword>
<evidence type="ECO:0000256" key="1">
    <source>
        <dbReference type="SAM" id="MobiDB-lite"/>
    </source>
</evidence>
<evidence type="ECO:0000256" key="2">
    <source>
        <dbReference type="SAM" id="Phobius"/>
    </source>
</evidence>
<organism evidence="3 4">
    <name type="scientific">Hibiscus sabdariffa</name>
    <name type="common">roselle</name>
    <dbReference type="NCBI Taxonomy" id="183260"/>
    <lineage>
        <taxon>Eukaryota</taxon>
        <taxon>Viridiplantae</taxon>
        <taxon>Streptophyta</taxon>
        <taxon>Embryophyta</taxon>
        <taxon>Tracheophyta</taxon>
        <taxon>Spermatophyta</taxon>
        <taxon>Magnoliopsida</taxon>
        <taxon>eudicotyledons</taxon>
        <taxon>Gunneridae</taxon>
        <taxon>Pentapetalae</taxon>
        <taxon>rosids</taxon>
        <taxon>malvids</taxon>
        <taxon>Malvales</taxon>
        <taxon>Malvaceae</taxon>
        <taxon>Malvoideae</taxon>
        <taxon>Hibiscus</taxon>
    </lineage>
</organism>
<evidence type="ECO:0000313" key="3">
    <source>
        <dbReference type="EMBL" id="KAK9004593.1"/>
    </source>
</evidence>
<comment type="caution">
    <text evidence="3">The sequence shown here is derived from an EMBL/GenBank/DDBJ whole genome shotgun (WGS) entry which is preliminary data.</text>
</comment>
<feature type="region of interest" description="Disordered" evidence="1">
    <location>
        <begin position="72"/>
        <end position="96"/>
    </location>
</feature>
<feature type="transmembrane region" description="Helical" evidence="2">
    <location>
        <begin position="35"/>
        <end position="58"/>
    </location>
</feature>
<protein>
    <submittedName>
        <fullName evidence="3">Uncharacterized protein</fullName>
    </submittedName>
</protein>
<feature type="compositionally biased region" description="Low complexity" evidence="1">
    <location>
        <begin position="82"/>
        <end position="96"/>
    </location>
</feature>
<sequence>MERPSRLNQFLFLHRRLPIGLTHRPSYKRNLNFKFSITVIINGLIDIPAVLIGLQLIFSTLISRVLSVAAATSSLSPPPPATGTASAASSISPTPAATTCASSSISPPSAATICASSSISPTFSMQLFITMHVES</sequence>
<dbReference type="EMBL" id="JBBPBN010000030">
    <property type="protein sequence ID" value="KAK9004593.1"/>
    <property type="molecule type" value="Genomic_DNA"/>
</dbReference>
<proteinExistence type="predicted"/>
<name>A0ABR2QV55_9ROSI</name>
<accession>A0ABR2QV55</accession>
<evidence type="ECO:0000313" key="4">
    <source>
        <dbReference type="Proteomes" id="UP001396334"/>
    </source>
</evidence>
<dbReference type="Proteomes" id="UP001396334">
    <property type="component" value="Unassembled WGS sequence"/>
</dbReference>
<keyword evidence="2" id="KW-0472">Membrane</keyword>
<keyword evidence="2" id="KW-1133">Transmembrane helix</keyword>
<gene>
    <name evidence="3" type="ORF">V6N11_042057</name>
</gene>